<dbReference type="RefSeq" id="WP_046143542.1">
    <property type="nucleotide sequence ID" value="NZ_LAJG01000023.1"/>
</dbReference>
<reference evidence="2 3" key="1">
    <citation type="submission" date="2015-03" db="EMBL/GenBank/DDBJ databases">
        <authorList>
            <person name="Hassan Y.I."/>
            <person name="Lepp D."/>
            <person name="Zhou T."/>
        </authorList>
    </citation>
    <scope>NUCLEOTIDE SEQUENCE [LARGE SCALE GENOMIC DNA]</scope>
    <source>
        <strain evidence="2 3">GH2-10</strain>
    </source>
</reference>
<feature type="signal peptide" evidence="1">
    <location>
        <begin position="1"/>
        <end position="17"/>
    </location>
</feature>
<dbReference type="Proteomes" id="UP000033514">
    <property type="component" value="Unassembled WGS sequence"/>
</dbReference>
<dbReference type="AlphaFoldDB" id="A0A0F5L7A9"/>
<keyword evidence="3" id="KW-1185">Reference proteome</keyword>
<gene>
    <name evidence="2" type="ORF">VW35_13345</name>
</gene>
<proteinExistence type="predicted"/>
<evidence type="ECO:0000313" key="2">
    <source>
        <dbReference type="EMBL" id="KKB78084.1"/>
    </source>
</evidence>
<name>A0A0F5L7A9_9HYPH</name>
<dbReference type="PATRIC" id="fig|361041.3.peg.2055"/>
<dbReference type="EMBL" id="LAJG01000023">
    <property type="protein sequence ID" value="KKB78084.1"/>
    <property type="molecule type" value="Genomic_DNA"/>
</dbReference>
<protein>
    <submittedName>
        <fullName evidence="2">Uncharacterized protein</fullName>
    </submittedName>
</protein>
<accession>A0A0F5L7A9</accession>
<keyword evidence="1" id="KW-0732">Signal</keyword>
<feature type="chain" id="PRO_5002491873" evidence="1">
    <location>
        <begin position="18"/>
        <end position="151"/>
    </location>
</feature>
<evidence type="ECO:0000256" key="1">
    <source>
        <dbReference type="SAM" id="SignalP"/>
    </source>
</evidence>
<evidence type="ECO:0000313" key="3">
    <source>
        <dbReference type="Proteomes" id="UP000033514"/>
    </source>
</evidence>
<organism evidence="2 3">
    <name type="scientific">Devosia soli</name>
    <dbReference type="NCBI Taxonomy" id="361041"/>
    <lineage>
        <taxon>Bacteria</taxon>
        <taxon>Pseudomonadati</taxon>
        <taxon>Pseudomonadota</taxon>
        <taxon>Alphaproteobacteria</taxon>
        <taxon>Hyphomicrobiales</taxon>
        <taxon>Devosiaceae</taxon>
        <taxon>Devosia</taxon>
    </lineage>
</organism>
<comment type="caution">
    <text evidence="2">The sequence shown here is derived from an EMBL/GenBank/DDBJ whole genome shotgun (WGS) entry which is preliminary data.</text>
</comment>
<dbReference type="OrthoDB" id="7948457at2"/>
<dbReference type="STRING" id="361041.VW35_13345"/>
<sequence>MRIVLLAALVFAAPAMAQEDLRIDQSKIYVSDPKACDMLEKKGIDAFMDLDFVALGFPKGIQSMEFQCNFFDIKSREGSSHLFVDAVCELPGEIYPDTLAIAPYSETQIQVVSSSDAAMAAAGLFEPASEVAAPGATIYTRCDNLSEITVD</sequence>